<keyword evidence="2" id="KW-0472">Membrane</keyword>
<feature type="signal peptide" evidence="3">
    <location>
        <begin position="1"/>
        <end position="25"/>
    </location>
</feature>
<feature type="transmembrane region" description="Helical" evidence="2">
    <location>
        <begin position="318"/>
        <end position="337"/>
    </location>
</feature>
<feature type="region of interest" description="Disordered" evidence="1">
    <location>
        <begin position="393"/>
        <end position="417"/>
    </location>
</feature>
<gene>
    <name evidence="4" type="ORF">CYCCA115_LOCUS23458</name>
</gene>
<keyword evidence="2" id="KW-0812">Transmembrane</keyword>
<sequence length="417" mass="46064">MKRAIGPSFLITLCLFCFLQEGVGAVDTRSHSVKYSERAQYIHDHGTATRSSRNNVQENGRHHEESEVRVDSANHEQLHTRSGEKRTAPKLEVTSHTTKAATNVKERNNWEDSHGRTSGNGAAVDDWSARTYNDPRDGETQERTHSDAHPPPPRNSNVAADDWSERTYSHETTTNERTYSGADDRTERTHSHYTDGDAEERAHSGVHPPPPRTSDAVEREEGNAYARDSTTTTTSHSRTHYGGDTGEERINANKHPATKTSSSHHSTEERTGGEEEETVVEAKTEAHPIGLINGLDGKAAMGRSIELDAREMDTTTTILASALIGFTVLLLLLFCIAEIAKKRREKKADSTRLLRVFQYLHEFNVDDIDIQLSAAGGFHVGYLNGLAQGINTKKQADQKTDTSSDEGENGGNLSKKV</sequence>
<keyword evidence="2" id="KW-1133">Transmembrane helix</keyword>
<keyword evidence="5" id="KW-1185">Reference proteome</keyword>
<dbReference type="AlphaFoldDB" id="A0AAD2GCW6"/>
<evidence type="ECO:0000256" key="2">
    <source>
        <dbReference type="SAM" id="Phobius"/>
    </source>
</evidence>
<dbReference type="Proteomes" id="UP001295423">
    <property type="component" value="Unassembled WGS sequence"/>
</dbReference>
<evidence type="ECO:0000256" key="1">
    <source>
        <dbReference type="SAM" id="MobiDB-lite"/>
    </source>
</evidence>
<dbReference type="EMBL" id="CAKOGP040002413">
    <property type="protein sequence ID" value="CAJ1968914.1"/>
    <property type="molecule type" value="Genomic_DNA"/>
</dbReference>
<proteinExistence type="predicted"/>
<name>A0AAD2GCW6_9STRA</name>
<feature type="compositionally biased region" description="Basic and acidic residues" evidence="1">
    <location>
        <begin position="182"/>
        <end position="203"/>
    </location>
</feature>
<comment type="caution">
    <text evidence="4">The sequence shown here is derived from an EMBL/GenBank/DDBJ whole genome shotgun (WGS) entry which is preliminary data.</text>
</comment>
<accession>A0AAD2GCW6</accession>
<feature type="region of interest" description="Disordered" evidence="1">
    <location>
        <begin position="42"/>
        <end position="281"/>
    </location>
</feature>
<evidence type="ECO:0000313" key="5">
    <source>
        <dbReference type="Proteomes" id="UP001295423"/>
    </source>
</evidence>
<evidence type="ECO:0000313" key="4">
    <source>
        <dbReference type="EMBL" id="CAJ1968914.1"/>
    </source>
</evidence>
<feature type="compositionally biased region" description="Basic and acidic residues" evidence="1">
    <location>
        <begin position="104"/>
        <end position="115"/>
    </location>
</feature>
<feature type="chain" id="PRO_5041969063" evidence="3">
    <location>
        <begin position="26"/>
        <end position="417"/>
    </location>
</feature>
<protein>
    <submittedName>
        <fullName evidence="4">Uncharacterized protein</fullName>
    </submittedName>
</protein>
<evidence type="ECO:0000256" key="3">
    <source>
        <dbReference type="SAM" id="SignalP"/>
    </source>
</evidence>
<reference evidence="4" key="1">
    <citation type="submission" date="2023-08" db="EMBL/GenBank/DDBJ databases">
        <authorList>
            <person name="Audoor S."/>
            <person name="Bilcke G."/>
        </authorList>
    </citation>
    <scope>NUCLEOTIDE SEQUENCE</scope>
</reference>
<organism evidence="4 5">
    <name type="scientific">Cylindrotheca closterium</name>
    <dbReference type="NCBI Taxonomy" id="2856"/>
    <lineage>
        <taxon>Eukaryota</taxon>
        <taxon>Sar</taxon>
        <taxon>Stramenopiles</taxon>
        <taxon>Ochrophyta</taxon>
        <taxon>Bacillariophyta</taxon>
        <taxon>Bacillariophyceae</taxon>
        <taxon>Bacillariophycidae</taxon>
        <taxon>Bacillariales</taxon>
        <taxon>Bacillariaceae</taxon>
        <taxon>Cylindrotheca</taxon>
    </lineage>
</organism>
<feature type="compositionally biased region" description="Basic and acidic residues" evidence="1">
    <location>
        <begin position="59"/>
        <end position="89"/>
    </location>
</feature>
<feature type="compositionally biased region" description="Polar residues" evidence="1">
    <location>
        <begin position="48"/>
        <end position="58"/>
    </location>
</feature>
<feature type="compositionally biased region" description="Basic and acidic residues" evidence="1">
    <location>
        <begin position="133"/>
        <end position="148"/>
    </location>
</feature>
<keyword evidence="3" id="KW-0732">Signal</keyword>